<keyword evidence="2" id="KW-1133">Transmembrane helix</keyword>
<evidence type="ECO:0000313" key="4">
    <source>
        <dbReference type="Proteomes" id="UP000886842"/>
    </source>
</evidence>
<name>A0A9D1H109_9ACTN</name>
<keyword evidence="2" id="KW-0472">Membrane</keyword>
<reference evidence="3" key="1">
    <citation type="submission" date="2020-10" db="EMBL/GenBank/DDBJ databases">
        <authorList>
            <person name="Gilroy R."/>
        </authorList>
    </citation>
    <scope>NUCLEOTIDE SEQUENCE</scope>
    <source>
        <strain evidence="3">ChiGjej1B1-24693</strain>
    </source>
</reference>
<dbReference type="Proteomes" id="UP000886842">
    <property type="component" value="Unassembled WGS sequence"/>
</dbReference>
<proteinExistence type="predicted"/>
<feature type="region of interest" description="Disordered" evidence="1">
    <location>
        <begin position="44"/>
        <end position="144"/>
    </location>
</feature>
<feature type="compositionally biased region" description="Low complexity" evidence="1">
    <location>
        <begin position="119"/>
        <end position="130"/>
    </location>
</feature>
<evidence type="ECO:0000256" key="2">
    <source>
        <dbReference type="SAM" id="Phobius"/>
    </source>
</evidence>
<feature type="compositionally biased region" description="Acidic residues" evidence="1">
    <location>
        <begin position="70"/>
        <end position="81"/>
    </location>
</feature>
<accession>A0A9D1H109</accession>
<organism evidence="3 4">
    <name type="scientific">Candidatus Avipropionibacterium avicola</name>
    <dbReference type="NCBI Taxonomy" id="2840701"/>
    <lineage>
        <taxon>Bacteria</taxon>
        <taxon>Bacillati</taxon>
        <taxon>Actinomycetota</taxon>
        <taxon>Actinomycetes</taxon>
        <taxon>Propionibacteriales</taxon>
        <taxon>Propionibacteriaceae</taxon>
        <taxon>Propionibacteriaceae incertae sedis</taxon>
        <taxon>Candidatus Avipropionibacterium</taxon>
    </lineage>
</organism>
<comment type="caution">
    <text evidence="3">The sequence shown here is derived from an EMBL/GenBank/DDBJ whole genome shotgun (WGS) entry which is preliminary data.</text>
</comment>
<feature type="transmembrane region" description="Helical" evidence="2">
    <location>
        <begin position="20"/>
        <end position="38"/>
    </location>
</feature>
<evidence type="ECO:0000313" key="3">
    <source>
        <dbReference type="EMBL" id="HIT76460.1"/>
    </source>
</evidence>
<protein>
    <submittedName>
        <fullName evidence="3">Uncharacterized protein</fullName>
    </submittedName>
</protein>
<sequence>MGLLDPVGPEEPRTYWIRRAIVGGVAVLVVVALIVLVVQLRGGDDTTPAEQPPPTAPSLQPAETPSDSSEPSDDPSDDPSDEPSKDPSGEASKKSSKDPSKKPTDQDTASKEPTKKSSKSPSKSPAKPAACDPSVLRTTLTGPKSITPEKEITFKAGVINGGDETCTFTLDPDSYVFRVHSGTDQIWTTENCTKWLPKVEVELKPEEDVTWKIDWTVQRSKDCDLVDTKLKPGTYAANSLLDKAPPAQLVMQLK</sequence>
<reference evidence="3" key="2">
    <citation type="journal article" date="2021" name="PeerJ">
        <title>Extensive microbial diversity within the chicken gut microbiome revealed by metagenomics and culture.</title>
        <authorList>
            <person name="Gilroy R."/>
            <person name="Ravi A."/>
            <person name="Getino M."/>
            <person name="Pursley I."/>
            <person name="Horton D.L."/>
            <person name="Alikhan N.F."/>
            <person name="Baker D."/>
            <person name="Gharbi K."/>
            <person name="Hall N."/>
            <person name="Watson M."/>
            <person name="Adriaenssens E.M."/>
            <person name="Foster-Nyarko E."/>
            <person name="Jarju S."/>
            <person name="Secka A."/>
            <person name="Antonio M."/>
            <person name="Oren A."/>
            <person name="Chaudhuri R.R."/>
            <person name="La Ragione R."/>
            <person name="Hildebrand F."/>
            <person name="Pallen M.J."/>
        </authorList>
    </citation>
    <scope>NUCLEOTIDE SEQUENCE</scope>
    <source>
        <strain evidence="3">ChiGjej1B1-24693</strain>
    </source>
</reference>
<dbReference type="AlphaFoldDB" id="A0A9D1H109"/>
<feature type="compositionally biased region" description="Basic and acidic residues" evidence="1">
    <location>
        <begin position="82"/>
        <end position="115"/>
    </location>
</feature>
<gene>
    <name evidence="3" type="ORF">IAA98_12820</name>
</gene>
<dbReference type="EMBL" id="DVLP01000375">
    <property type="protein sequence ID" value="HIT76460.1"/>
    <property type="molecule type" value="Genomic_DNA"/>
</dbReference>
<evidence type="ECO:0000256" key="1">
    <source>
        <dbReference type="SAM" id="MobiDB-lite"/>
    </source>
</evidence>
<keyword evidence="2" id="KW-0812">Transmembrane</keyword>